<keyword evidence="4 6" id="KW-1133">Transmembrane helix</keyword>
<feature type="transmembrane region" description="Helical" evidence="6">
    <location>
        <begin position="322"/>
        <end position="348"/>
    </location>
</feature>
<feature type="transmembrane region" description="Helical" evidence="6">
    <location>
        <begin position="746"/>
        <end position="772"/>
    </location>
</feature>
<feature type="transmembrane region" description="Helical" evidence="6">
    <location>
        <begin position="720"/>
        <end position="740"/>
    </location>
</feature>
<feature type="transmembrane region" description="Helical" evidence="6">
    <location>
        <begin position="415"/>
        <end position="435"/>
    </location>
</feature>
<feature type="domain" description="MacB-like periplasmic core" evidence="8">
    <location>
        <begin position="424"/>
        <end position="635"/>
    </location>
</feature>
<name>A0A1H3XSJ6_9BACT</name>
<dbReference type="InterPro" id="IPR050250">
    <property type="entry name" value="Macrolide_Exporter_MacB"/>
</dbReference>
<evidence type="ECO:0000256" key="2">
    <source>
        <dbReference type="ARBA" id="ARBA00022475"/>
    </source>
</evidence>
<feature type="transmembrane region" description="Helical" evidence="6">
    <location>
        <begin position="671"/>
        <end position="692"/>
    </location>
</feature>
<organism evidence="9 10">
    <name type="scientific">Chitinophaga terrae</name>
    <name type="common">ex Kim and Jung 2007</name>
    <dbReference type="NCBI Taxonomy" id="408074"/>
    <lineage>
        <taxon>Bacteria</taxon>
        <taxon>Pseudomonadati</taxon>
        <taxon>Bacteroidota</taxon>
        <taxon>Chitinophagia</taxon>
        <taxon>Chitinophagales</taxon>
        <taxon>Chitinophagaceae</taxon>
        <taxon>Chitinophaga</taxon>
    </lineage>
</organism>
<dbReference type="PANTHER" id="PTHR30572">
    <property type="entry name" value="MEMBRANE COMPONENT OF TRANSPORTER-RELATED"/>
    <property type="match status" value="1"/>
</dbReference>
<evidence type="ECO:0000256" key="3">
    <source>
        <dbReference type="ARBA" id="ARBA00022692"/>
    </source>
</evidence>
<evidence type="ECO:0000313" key="9">
    <source>
        <dbReference type="EMBL" id="SEA01881.1"/>
    </source>
</evidence>
<comment type="subcellular location">
    <subcellularLocation>
        <location evidence="1">Cell membrane</location>
        <topology evidence="1">Multi-pass membrane protein</topology>
    </subcellularLocation>
</comment>
<evidence type="ECO:0000256" key="1">
    <source>
        <dbReference type="ARBA" id="ARBA00004651"/>
    </source>
</evidence>
<dbReference type="AlphaFoldDB" id="A0A1H3XSJ6"/>
<evidence type="ECO:0000259" key="7">
    <source>
        <dbReference type="Pfam" id="PF02687"/>
    </source>
</evidence>
<dbReference type="STRING" id="408074.SAMN05660909_00440"/>
<dbReference type="EMBL" id="FNRL01000002">
    <property type="protein sequence ID" value="SEA01881.1"/>
    <property type="molecule type" value="Genomic_DNA"/>
</dbReference>
<dbReference type="Proteomes" id="UP000199656">
    <property type="component" value="Unassembled WGS sequence"/>
</dbReference>
<keyword evidence="3 6" id="KW-0812">Transmembrane</keyword>
<feature type="domain" description="MacB-like periplasmic core" evidence="8">
    <location>
        <begin position="21"/>
        <end position="232"/>
    </location>
</feature>
<evidence type="ECO:0000256" key="6">
    <source>
        <dbReference type="SAM" id="Phobius"/>
    </source>
</evidence>
<dbReference type="InterPro" id="IPR025857">
    <property type="entry name" value="MacB_PCD"/>
</dbReference>
<keyword evidence="5 6" id="KW-0472">Membrane</keyword>
<feature type="transmembrane region" description="Helical" evidence="6">
    <location>
        <begin position="368"/>
        <end position="394"/>
    </location>
</feature>
<dbReference type="RefSeq" id="WP_089758224.1">
    <property type="nucleotide sequence ID" value="NZ_BKAT01000010.1"/>
</dbReference>
<evidence type="ECO:0000256" key="5">
    <source>
        <dbReference type="ARBA" id="ARBA00023136"/>
    </source>
</evidence>
<feature type="transmembrane region" description="Helical" evidence="6">
    <location>
        <begin position="21"/>
        <end position="42"/>
    </location>
</feature>
<evidence type="ECO:0000259" key="8">
    <source>
        <dbReference type="Pfam" id="PF12704"/>
    </source>
</evidence>
<dbReference type="InterPro" id="IPR003838">
    <property type="entry name" value="ABC3_permease_C"/>
</dbReference>
<feature type="domain" description="ABC3 transporter permease C-terminal" evidence="7">
    <location>
        <begin position="671"/>
        <end position="784"/>
    </location>
</feature>
<evidence type="ECO:0000256" key="4">
    <source>
        <dbReference type="ARBA" id="ARBA00022989"/>
    </source>
</evidence>
<evidence type="ECO:0000313" key="10">
    <source>
        <dbReference type="Proteomes" id="UP000199656"/>
    </source>
</evidence>
<gene>
    <name evidence="9" type="ORF">SAMN05660909_00440</name>
</gene>
<proteinExistence type="predicted"/>
<feature type="transmembrane region" description="Helical" evidence="6">
    <location>
        <begin position="277"/>
        <end position="298"/>
    </location>
</feature>
<dbReference type="Pfam" id="PF12704">
    <property type="entry name" value="MacB_PCD"/>
    <property type="match status" value="2"/>
</dbReference>
<feature type="domain" description="ABC3 transporter permease C-terminal" evidence="7">
    <location>
        <begin position="281"/>
        <end position="395"/>
    </location>
</feature>
<dbReference type="OrthoDB" id="1451596at2"/>
<keyword evidence="10" id="KW-1185">Reference proteome</keyword>
<protein>
    <submittedName>
        <fullName evidence="9">Putative ABC transport system permease protein</fullName>
    </submittedName>
</protein>
<dbReference type="GO" id="GO:0022857">
    <property type="term" value="F:transmembrane transporter activity"/>
    <property type="evidence" value="ECO:0007669"/>
    <property type="project" value="TreeGrafter"/>
</dbReference>
<accession>A0A1H3XSJ6</accession>
<sequence>MMWQNFFKTSVRSLFKRKLYTFINIGGLAIGIACFILLFLFLQNEWTYDRFHTNGKQLFRISSAYGEIDQPLTHTALTPSALAPALKTVPEVQTITRIYPKASLVANGEKAINESRFIYAEAPFFTMFSFPLLEGDPATALSGPNMVVLSASMAEKYFGKSSPTGKMLKIDGKDFMVTGVAKNPPSNTHLKFDFVGSYSSMNITDRWGSANYYTYIQLADKATSNALHDRLTSMIKGMMGSNTKYRFDLIPEPIADIHLYSQSENSTERGGNLQYDYMLAIIAVLLLAVACINFMNLATARSADRAREIGVRKVMGAVKRELFTQFITESAIITFLALVIGTVLSLVLLPWFNNLTQSTIRMHLEWPLIVALIAVFVVTTFLAGAYPAFFLANFKPVQVLKGKTPVGKGAALRKTLVVFQFAAAVFFIICTLVVGQQLYYIQHKKLGQDRSQVVVLNGSRFDNNSLAAFKARLLQQSEISQVSASYDSPVNIGGGYGIGQIQGKPADYSMDVTAIPVEKDYLQTMGIDILAGGKLTDADIQDVTREKQEDRRYHFYLNETAVKQLGWTPTEAVGRTMTMNGRIGSVKGVMKDFHFASMKQKIQPLIVFPEYEWFGEILVKVNGRDPQRALARIEDAWKSYQPGRPFDAHFLDDDFNAMYESEFRAGRLLKVFSGLVILVSCLGLVGLAAFTAEQRTRELGIRKVLGASSSNLVALLSKDYIKLVTISLIVAAPLGAYVMIKWLSGFAYHINLGAGVFVVAGLLAMAIALLTVSLQSVKAALMNPVKSLKSE</sequence>
<dbReference type="GO" id="GO:0005886">
    <property type="term" value="C:plasma membrane"/>
    <property type="evidence" value="ECO:0007669"/>
    <property type="project" value="UniProtKB-SubCell"/>
</dbReference>
<dbReference type="PANTHER" id="PTHR30572:SF18">
    <property type="entry name" value="ABC-TYPE MACROLIDE FAMILY EXPORT SYSTEM PERMEASE COMPONENT 2"/>
    <property type="match status" value="1"/>
</dbReference>
<dbReference type="Pfam" id="PF02687">
    <property type="entry name" value="FtsX"/>
    <property type="match status" value="2"/>
</dbReference>
<keyword evidence="2" id="KW-1003">Cell membrane</keyword>
<reference evidence="10" key="1">
    <citation type="submission" date="2016-10" db="EMBL/GenBank/DDBJ databases">
        <authorList>
            <person name="Varghese N."/>
            <person name="Submissions S."/>
        </authorList>
    </citation>
    <scope>NUCLEOTIDE SEQUENCE [LARGE SCALE GENOMIC DNA]</scope>
    <source>
        <strain evidence="10">DSM 23920</strain>
    </source>
</reference>